<accession>A0A543PPM1</accession>
<sequence length="210" mass="21991">MDRFARFGLTAGMVGGLVLAIGATLAAANTVSPPSHKVTTTWFVVTSLLRLAGGIGLLLGISGLTARCAQRGGALLFSGYLIATIGVVLNLGWMWADLFVIDTIAKVAPAIIDGDSASLGTRLDTGFMVAWLANLGMALLAVGVARTRTVTRWSWIALLVCGLITLVPLPFDGEIFEVFIGVPFAIAMGLALRHTDARTATPRQTHEVSA</sequence>
<dbReference type="RefSeq" id="WP_141822841.1">
    <property type="nucleotide sequence ID" value="NZ_BAAAQC010000004.1"/>
</dbReference>
<keyword evidence="1" id="KW-1133">Transmembrane helix</keyword>
<evidence type="ECO:0000313" key="3">
    <source>
        <dbReference type="Proteomes" id="UP000320085"/>
    </source>
</evidence>
<dbReference type="OrthoDB" id="8159487at2"/>
<evidence type="ECO:0000256" key="1">
    <source>
        <dbReference type="SAM" id="Phobius"/>
    </source>
</evidence>
<feature type="transmembrane region" description="Helical" evidence="1">
    <location>
        <begin position="42"/>
        <end position="61"/>
    </location>
</feature>
<keyword evidence="1" id="KW-0472">Membrane</keyword>
<dbReference type="Proteomes" id="UP000320085">
    <property type="component" value="Unassembled WGS sequence"/>
</dbReference>
<protein>
    <recommendedName>
        <fullName evidence="4">DUF4386 family protein</fullName>
    </recommendedName>
</protein>
<organism evidence="2 3">
    <name type="scientific">Humibacillus xanthopallidus</name>
    <dbReference type="NCBI Taxonomy" id="412689"/>
    <lineage>
        <taxon>Bacteria</taxon>
        <taxon>Bacillati</taxon>
        <taxon>Actinomycetota</taxon>
        <taxon>Actinomycetes</taxon>
        <taxon>Micrococcales</taxon>
        <taxon>Intrasporangiaceae</taxon>
        <taxon>Humibacillus</taxon>
    </lineage>
</organism>
<proteinExistence type="predicted"/>
<comment type="caution">
    <text evidence="2">The sequence shown here is derived from an EMBL/GenBank/DDBJ whole genome shotgun (WGS) entry which is preliminary data.</text>
</comment>
<dbReference type="EMBL" id="VFQF01000002">
    <property type="protein sequence ID" value="TQN46024.1"/>
    <property type="molecule type" value="Genomic_DNA"/>
</dbReference>
<feature type="transmembrane region" description="Helical" evidence="1">
    <location>
        <begin position="73"/>
        <end position="96"/>
    </location>
</feature>
<dbReference type="AlphaFoldDB" id="A0A543PPM1"/>
<reference evidence="2 3" key="1">
    <citation type="submission" date="2019-06" db="EMBL/GenBank/DDBJ databases">
        <title>Sequencing the genomes of 1000 actinobacteria strains.</title>
        <authorList>
            <person name="Klenk H.-P."/>
        </authorList>
    </citation>
    <scope>NUCLEOTIDE SEQUENCE [LARGE SCALE GENOMIC DNA]</scope>
    <source>
        <strain evidence="2 3">DSM 21776</strain>
    </source>
</reference>
<feature type="transmembrane region" description="Helical" evidence="1">
    <location>
        <begin position="126"/>
        <end position="145"/>
    </location>
</feature>
<name>A0A543PPM1_9MICO</name>
<feature type="transmembrane region" description="Helical" evidence="1">
    <location>
        <begin position="175"/>
        <end position="192"/>
    </location>
</feature>
<keyword evidence="1" id="KW-0812">Transmembrane</keyword>
<feature type="transmembrane region" description="Helical" evidence="1">
    <location>
        <begin position="152"/>
        <end position="169"/>
    </location>
</feature>
<evidence type="ECO:0008006" key="4">
    <source>
        <dbReference type="Google" id="ProtNLM"/>
    </source>
</evidence>
<gene>
    <name evidence="2" type="ORF">FHX52_2729</name>
</gene>
<evidence type="ECO:0000313" key="2">
    <source>
        <dbReference type="EMBL" id="TQN46024.1"/>
    </source>
</evidence>